<dbReference type="Gramene" id="OGLUM03G07530.1">
    <property type="protein sequence ID" value="OGLUM03G07530.1"/>
    <property type="gene ID" value="OGLUM03G07530"/>
</dbReference>
<organism evidence="1">
    <name type="scientific">Oryza glumipatula</name>
    <dbReference type="NCBI Taxonomy" id="40148"/>
    <lineage>
        <taxon>Eukaryota</taxon>
        <taxon>Viridiplantae</taxon>
        <taxon>Streptophyta</taxon>
        <taxon>Embryophyta</taxon>
        <taxon>Tracheophyta</taxon>
        <taxon>Spermatophyta</taxon>
        <taxon>Magnoliopsida</taxon>
        <taxon>Liliopsida</taxon>
        <taxon>Poales</taxon>
        <taxon>Poaceae</taxon>
        <taxon>BOP clade</taxon>
        <taxon>Oryzoideae</taxon>
        <taxon>Oryzeae</taxon>
        <taxon>Oryzinae</taxon>
        <taxon>Oryza</taxon>
    </lineage>
</organism>
<dbReference type="EnsemblPlants" id="OGLUM03G07530.1">
    <property type="protein sequence ID" value="OGLUM03G07530.1"/>
    <property type="gene ID" value="OGLUM03G07530"/>
</dbReference>
<dbReference type="HOGENOM" id="CLU_2100714_0_0_1"/>
<evidence type="ECO:0000313" key="1">
    <source>
        <dbReference type="EnsemblPlants" id="OGLUM03G07530.1"/>
    </source>
</evidence>
<sequence length="116" mass="12697">MKRGKKKEKVAKSTLEDSKPNSILGGISTVGTFEPGVRYWPTKKKCPRKACDTGLEPRVVPLFHWLCDASPCRRAGGDFGFSLAWRAGFLTGHGPNNWTTARVTGVLAGESIHLQQ</sequence>
<reference evidence="1" key="1">
    <citation type="submission" date="2015-04" db="UniProtKB">
        <authorList>
            <consortium name="EnsemblPlants"/>
        </authorList>
    </citation>
    <scope>IDENTIFICATION</scope>
</reference>
<dbReference type="AlphaFoldDB" id="A0A0D9Z3K7"/>
<reference evidence="1" key="2">
    <citation type="submission" date="2018-05" db="EMBL/GenBank/DDBJ databases">
        <title>OgluRS3 (Oryza glumaepatula Reference Sequence Version 3).</title>
        <authorList>
            <person name="Zhang J."/>
            <person name="Kudrna D."/>
            <person name="Lee S."/>
            <person name="Talag J."/>
            <person name="Welchert J."/>
            <person name="Wing R.A."/>
        </authorList>
    </citation>
    <scope>NUCLEOTIDE SEQUENCE [LARGE SCALE GENOMIC DNA]</scope>
</reference>
<protein>
    <submittedName>
        <fullName evidence="1">Uncharacterized protein</fullName>
    </submittedName>
</protein>
<proteinExistence type="predicted"/>
<accession>A0A0D9Z3K7</accession>
<name>A0A0D9Z3K7_9ORYZ</name>
<keyword evidence="2" id="KW-1185">Reference proteome</keyword>
<evidence type="ECO:0000313" key="2">
    <source>
        <dbReference type="Proteomes" id="UP000026961"/>
    </source>
</evidence>
<dbReference type="Proteomes" id="UP000026961">
    <property type="component" value="Chromosome 3"/>
</dbReference>